<reference evidence="2" key="1">
    <citation type="submission" date="2011-10" db="EMBL/GenBank/DDBJ databases">
        <title>The Genome Sequence of Fusarium oxysporum HDV247.</title>
        <authorList>
            <consortium name="The Broad Institute Genome Sequencing Platform"/>
            <person name="Ma L.-J."/>
            <person name="Gale L.R."/>
            <person name="Schwartz D.C."/>
            <person name="Zhou S."/>
            <person name="Corby-Kistler H."/>
            <person name="Young S.K."/>
            <person name="Zeng Q."/>
            <person name="Gargeya S."/>
            <person name="Fitzgerald M."/>
            <person name="Haas B."/>
            <person name="Abouelleil A."/>
            <person name="Alvarado L."/>
            <person name="Arachchi H.M."/>
            <person name="Berlin A."/>
            <person name="Brown A."/>
            <person name="Chapman S.B."/>
            <person name="Chen Z."/>
            <person name="Dunbar C."/>
            <person name="Freedman E."/>
            <person name="Gearin G."/>
            <person name="Goldberg J."/>
            <person name="Griggs A."/>
            <person name="Gujja S."/>
            <person name="Heiman D."/>
            <person name="Howarth C."/>
            <person name="Larson L."/>
            <person name="Lui A."/>
            <person name="MacDonald P.J.P."/>
            <person name="Montmayeur A."/>
            <person name="Murphy C."/>
            <person name="Neiman D."/>
            <person name="Pearson M."/>
            <person name="Priest M."/>
            <person name="Roberts A."/>
            <person name="Saif S."/>
            <person name="Shea T."/>
            <person name="Shenoy N."/>
            <person name="Sisk P."/>
            <person name="Stolte C."/>
            <person name="Sykes S."/>
            <person name="Wortman J."/>
            <person name="Nusbaum C."/>
            <person name="Birren B."/>
        </authorList>
    </citation>
    <scope>NUCLEOTIDE SEQUENCE [LARGE SCALE GENOMIC DNA]</scope>
    <source>
        <strain evidence="2">HDV247</strain>
    </source>
</reference>
<dbReference type="Proteomes" id="UP000030751">
    <property type="component" value="Unassembled WGS sequence"/>
</dbReference>
<feature type="region of interest" description="Disordered" evidence="1">
    <location>
        <begin position="460"/>
        <end position="503"/>
    </location>
</feature>
<accession>W9NI62</accession>
<dbReference type="EMBL" id="JH651088">
    <property type="protein sequence ID" value="EXA29707.1"/>
    <property type="molecule type" value="Genomic_DNA"/>
</dbReference>
<reference evidence="2" key="2">
    <citation type="submission" date="2012-05" db="EMBL/GenBank/DDBJ databases">
        <title>Annotation of the Genome Sequence of Fusarium oxysporum HDV247.</title>
        <authorList>
            <consortium name="The Broad Institute Genomics Platform"/>
            <person name="Ma L.-J."/>
            <person name="Corby-Kistler H."/>
            <person name="Broz K."/>
            <person name="Gale L.R."/>
            <person name="Jonkers W."/>
            <person name="O'Donnell K."/>
            <person name="Ploetz R."/>
            <person name="Steinberg C."/>
            <person name="Schwartz D.C."/>
            <person name="VanEtten H."/>
            <person name="Zhou S."/>
            <person name="Young S.K."/>
            <person name="Zeng Q."/>
            <person name="Gargeya S."/>
            <person name="Fitzgerald M."/>
            <person name="Abouelleil A."/>
            <person name="Alvarado L."/>
            <person name="Chapman S.B."/>
            <person name="Gainer-Dewar J."/>
            <person name="Goldberg J."/>
            <person name="Griggs A."/>
            <person name="Gujja S."/>
            <person name="Hansen M."/>
            <person name="Howarth C."/>
            <person name="Imamovic A."/>
            <person name="Ireland A."/>
            <person name="Larimer J."/>
            <person name="McCowan C."/>
            <person name="Murphy C."/>
            <person name="Pearson M."/>
            <person name="Poon T.W."/>
            <person name="Priest M."/>
            <person name="Roberts A."/>
            <person name="Saif S."/>
            <person name="Shea T."/>
            <person name="Sykes S."/>
            <person name="Wortman J."/>
            <person name="Nusbaum C."/>
            <person name="Birren B."/>
        </authorList>
    </citation>
    <scope>NUCLEOTIDE SEQUENCE</scope>
    <source>
        <strain evidence="2">HDV247</strain>
    </source>
</reference>
<feature type="compositionally biased region" description="Basic and acidic residues" evidence="1">
    <location>
        <begin position="471"/>
        <end position="489"/>
    </location>
</feature>
<evidence type="ECO:0000256" key="1">
    <source>
        <dbReference type="SAM" id="MobiDB-lite"/>
    </source>
</evidence>
<organism evidence="2">
    <name type="scientific">Fusarium oxysporum f. sp. pisi HDV247</name>
    <dbReference type="NCBI Taxonomy" id="1080344"/>
    <lineage>
        <taxon>Eukaryota</taxon>
        <taxon>Fungi</taxon>
        <taxon>Dikarya</taxon>
        <taxon>Ascomycota</taxon>
        <taxon>Pezizomycotina</taxon>
        <taxon>Sordariomycetes</taxon>
        <taxon>Hypocreomycetidae</taxon>
        <taxon>Hypocreales</taxon>
        <taxon>Nectriaceae</taxon>
        <taxon>Fusarium</taxon>
        <taxon>Fusarium oxysporum species complex</taxon>
    </lineage>
</organism>
<dbReference type="HOGENOM" id="CLU_043297_0_0_1"/>
<name>W9NI62_FUSOX</name>
<gene>
    <name evidence="2" type="ORF">FOVG_18823</name>
</gene>
<evidence type="ECO:0000313" key="2">
    <source>
        <dbReference type="EMBL" id="EXA29707.1"/>
    </source>
</evidence>
<sequence>MVIARRRKKGDTCHAKDVTPQQWLDYLAGKGDVCPGCSSTSKWRLRHMNRYHQLTKPELLKSLPDKKDLLVTCEFHEKPKKCLKKNIDRCLKNAMKQQMKRLEAKVIQEISDLEKEVQSLHPEAREYGDTTAMLAFLKSTSLGKPITKTQYMKKKREQGSKEFVFCSRGDAKDILTQAPSEIPIIRRCPPMASEGYGSYAQYSKGVLRRVATKKWVDVYDPGKRSLDRVPEKMTGEEAIRRFHSHKEPPINMLNEAMTDKEAEDDWMAKIPGCDLVERVFKLAEEDGLDLTKFKRSMQVLLLACRRAITLFHADKNSATTRIKPIMGSKLWLVSSNRSVEGLKSFAEEGTPPRDTFVMLVEEGYEMIHSGMTIHSVETCDSSILFCYEYLDSRAMLSILKQTLLELEHDNITNDDHHEDLLIFFDYAMKLWMEDLANNKHELWPDEKYLAEAKEILERIREKSSSSNVCSDPRRKQDVSRAKKGRVGESRRHRGNRVNKAVSK</sequence>
<evidence type="ECO:0008006" key="3">
    <source>
        <dbReference type="Google" id="ProtNLM"/>
    </source>
</evidence>
<feature type="compositionally biased region" description="Basic residues" evidence="1">
    <location>
        <begin position="490"/>
        <end position="503"/>
    </location>
</feature>
<protein>
    <recommendedName>
        <fullName evidence="3">JmjC domain-containing protein</fullName>
    </recommendedName>
</protein>
<dbReference type="OrthoDB" id="4161428at2759"/>
<proteinExistence type="predicted"/>
<dbReference type="AlphaFoldDB" id="W9NI62"/>